<protein>
    <submittedName>
        <fullName evidence="1">Uncharacterized protein</fullName>
    </submittedName>
</protein>
<accession>A0AAU0UU05</accession>
<sequence>MKGEAWFNVDAERMRRDLYIGTFAPTPRTQLDELAAEYHERCEAYDRLVCTGPIIHGSIMPATAHELRLIGRNARAVLRELAERAAMLGYSSRQLTKAIQENA</sequence>
<reference evidence="1" key="1">
    <citation type="submission" date="2023-12" db="EMBL/GenBank/DDBJ databases">
        <title>Characterization of Burkholderia phage.</title>
        <authorList>
            <person name="Askoura M."/>
        </authorList>
    </citation>
    <scope>NUCLEOTIDE SEQUENCE</scope>
</reference>
<evidence type="ECO:0000313" key="1">
    <source>
        <dbReference type="EMBL" id="WRQ13149.1"/>
    </source>
</evidence>
<dbReference type="EMBL" id="PP058116">
    <property type="protein sequence ID" value="WRQ13149.1"/>
    <property type="molecule type" value="Genomic_DNA"/>
</dbReference>
<name>A0AAU0UU05_9CAUD</name>
<organism evidence="1">
    <name type="scientific">Burkholderia phage vB_BceM_CEP1</name>
    <dbReference type="NCBI Taxonomy" id="3113641"/>
    <lineage>
        <taxon>Viruses</taxon>
        <taxon>Duplodnaviria</taxon>
        <taxon>Heunggongvirae</taxon>
        <taxon>Uroviricota</taxon>
        <taxon>Caudoviricetes</taxon>
        <taxon>Peduoviridae</taxon>
        <taxon>Kisquattuordecimvirus</taxon>
    </lineage>
</organism>
<proteinExistence type="predicted"/>